<keyword evidence="1" id="KW-0805">Transcription regulation</keyword>
<dbReference type="EMBL" id="CP001814">
    <property type="protein sequence ID" value="ACZ83474.1"/>
    <property type="molecule type" value="Genomic_DNA"/>
</dbReference>
<dbReference type="AlphaFoldDB" id="D2B2J7"/>
<dbReference type="GO" id="GO:0000976">
    <property type="term" value="F:transcription cis-regulatory region binding"/>
    <property type="evidence" value="ECO:0007669"/>
    <property type="project" value="TreeGrafter"/>
</dbReference>
<evidence type="ECO:0000256" key="1">
    <source>
        <dbReference type="ARBA" id="ARBA00023015"/>
    </source>
</evidence>
<gene>
    <name evidence="7" type="ordered locus">Sros_0447</name>
</gene>
<feature type="region of interest" description="Disordered" evidence="5">
    <location>
        <begin position="197"/>
        <end position="226"/>
    </location>
</feature>
<evidence type="ECO:0000256" key="3">
    <source>
        <dbReference type="ARBA" id="ARBA00023163"/>
    </source>
</evidence>
<evidence type="ECO:0000256" key="5">
    <source>
        <dbReference type="SAM" id="MobiDB-lite"/>
    </source>
</evidence>
<dbReference type="Proteomes" id="UP000002029">
    <property type="component" value="Chromosome"/>
</dbReference>
<dbReference type="SUPFAM" id="SSF46689">
    <property type="entry name" value="Homeodomain-like"/>
    <property type="match status" value="1"/>
</dbReference>
<keyword evidence="3" id="KW-0804">Transcription</keyword>
<evidence type="ECO:0000256" key="2">
    <source>
        <dbReference type="ARBA" id="ARBA00023125"/>
    </source>
</evidence>
<dbReference type="InterPro" id="IPR009057">
    <property type="entry name" value="Homeodomain-like_sf"/>
</dbReference>
<dbReference type="PROSITE" id="PS50977">
    <property type="entry name" value="HTH_TETR_2"/>
    <property type="match status" value="1"/>
</dbReference>
<dbReference type="PANTHER" id="PTHR30055:SF234">
    <property type="entry name" value="HTH-TYPE TRANSCRIPTIONAL REGULATOR BETI"/>
    <property type="match status" value="1"/>
</dbReference>
<dbReference type="GO" id="GO:0003700">
    <property type="term" value="F:DNA-binding transcription factor activity"/>
    <property type="evidence" value="ECO:0007669"/>
    <property type="project" value="TreeGrafter"/>
</dbReference>
<proteinExistence type="predicted"/>
<dbReference type="PANTHER" id="PTHR30055">
    <property type="entry name" value="HTH-TYPE TRANSCRIPTIONAL REGULATOR RUTR"/>
    <property type="match status" value="1"/>
</dbReference>
<dbReference type="Gene3D" id="1.10.357.10">
    <property type="entry name" value="Tetracycline Repressor, domain 2"/>
    <property type="match status" value="1"/>
</dbReference>
<evidence type="ECO:0000256" key="4">
    <source>
        <dbReference type="PROSITE-ProRule" id="PRU00335"/>
    </source>
</evidence>
<evidence type="ECO:0000259" key="6">
    <source>
        <dbReference type="PROSITE" id="PS50977"/>
    </source>
</evidence>
<feature type="DNA-binding region" description="H-T-H motif" evidence="4">
    <location>
        <begin position="29"/>
        <end position="48"/>
    </location>
</feature>
<accession>D2B2J7</accession>
<dbReference type="Pfam" id="PF00440">
    <property type="entry name" value="TetR_N"/>
    <property type="match status" value="1"/>
</dbReference>
<dbReference type="InterPro" id="IPR050109">
    <property type="entry name" value="HTH-type_TetR-like_transc_reg"/>
</dbReference>
<protein>
    <submittedName>
        <fullName evidence="7">Transcriptional regulator, TetR family</fullName>
    </submittedName>
</protein>
<reference evidence="7 8" key="1">
    <citation type="journal article" date="2010" name="Stand. Genomic Sci.">
        <title>Complete genome sequence of Streptosporangium roseum type strain (NI 9100).</title>
        <authorList>
            <person name="Nolan M."/>
            <person name="Sikorski J."/>
            <person name="Jando M."/>
            <person name="Lucas S."/>
            <person name="Lapidus A."/>
            <person name="Glavina Del Rio T."/>
            <person name="Chen F."/>
            <person name="Tice H."/>
            <person name="Pitluck S."/>
            <person name="Cheng J.F."/>
            <person name="Chertkov O."/>
            <person name="Sims D."/>
            <person name="Meincke L."/>
            <person name="Brettin T."/>
            <person name="Han C."/>
            <person name="Detter J.C."/>
            <person name="Bruce D."/>
            <person name="Goodwin L."/>
            <person name="Land M."/>
            <person name="Hauser L."/>
            <person name="Chang Y.J."/>
            <person name="Jeffries C.D."/>
            <person name="Ivanova N."/>
            <person name="Mavromatis K."/>
            <person name="Mikhailova N."/>
            <person name="Chen A."/>
            <person name="Palaniappan K."/>
            <person name="Chain P."/>
            <person name="Rohde M."/>
            <person name="Goker M."/>
            <person name="Bristow J."/>
            <person name="Eisen J.A."/>
            <person name="Markowitz V."/>
            <person name="Hugenholtz P."/>
            <person name="Kyrpides N.C."/>
            <person name="Klenk H.P."/>
        </authorList>
    </citation>
    <scope>NUCLEOTIDE SEQUENCE [LARGE SCALE GENOMIC DNA]</scope>
    <source>
        <strain evidence="8">ATCC 12428 / DSM 43021 / JCM 3005 / NI 9100</strain>
    </source>
</reference>
<feature type="domain" description="HTH tetR-type" evidence="6">
    <location>
        <begin position="6"/>
        <end position="66"/>
    </location>
</feature>
<dbReference type="OrthoDB" id="8701707at2"/>
<dbReference type="HOGENOM" id="CLU_114085_1_0_11"/>
<dbReference type="STRING" id="479432.Sros_0447"/>
<dbReference type="InterPro" id="IPR001647">
    <property type="entry name" value="HTH_TetR"/>
</dbReference>
<organism evidence="7 8">
    <name type="scientific">Streptosporangium roseum (strain ATCC 12428 / DSM 43021 / JCM 3005 / KCTC 9067 / NCIMB 10171 / NRRL 2505 / NI 9100)</name>
    <dbReference type="NCBI Taxonomy" id="479432"/>
    <lineage>
        <taxon>Bacteria</taxon>
        <taxon>Bacillati</taxon>
        <taxon>Actinomycetota</taxon>
        <taxon>Actinomycetes</taxon>
        <taxon>Streptosporangiales</taxon>
        <taxon>Streptosporangiaceae</taxon>
        <taxon>Streptosporangium</taxon>
    </lineage>
</organism>
<keyword evidence="2 4" id="KW-0238">DNA-binding</keyword>
<evidence type="ECO:0000313" key="8">
    <source>
        <dbReference type="Proteomes" id="UP000002029"/>
    </source>
</evidence>
<evidence type="ECO:0000313" key="7">
    <source>
        <dbReference type="EMBL" id="ACZ83474.1"/>
    </source>
</evidence>
<dbReference type="RefSeq" id="WP_012887220.1">
    <property type="nucleotide sequence ID" value="NC_013595.1"/>
</dbReference>
<sequence>MGRPSQHDIDRLLDVAAELVAAGGPSTVTVSAVARAARAPSGSIYHRFPGRSAMLAALWLRTTERFQEGFLAALATDPPARAVLDAARHVVTWSRAHPDETQILLYGPADFDGPNWPAEARERLAQGNGRVTSALRDLARRLGRDEPHDVERLLLATVDLPYATVRRHHRSGEPIPPYAEDLVTGCAAALIADLPEPAAPASGRRPQKDPGEYAVAQGAAMPLQPE</sequence>
<name>D2B2J7_STRRD</name>
<dbReference type="KEGG" id="sro:Sros_0447"/>
<dbReference type="eggNOG" id="COG1309">
    <property type="taxonomic scope" value="Bacteria"/>
</dbReference>
<keyword evidence="8" id="KW-1185">Reference proteome</keyword>